<dbReference type="EMBL" id="BMIR01000014">
    <property type="protein sequence ID" value="GGE47710.1"/>
    <property type="molecule type" value="Genomic_DNA"/>
</dbReference>
<dbReference type="RefSeq" id="WP_188695375.1">
    <property type="nucleotide sequence ID" value="NZ_BMIR01000014.1"/>
</dbReference>
<reference evidence="2" key="1">
    <citation type="journal article" date="2014" name="Int. J. Syst. Evol. Microbiol.">
        <title>Complete genome sequence of Corynebacterium casei LMG S-19264T (=DSM 44701T), isolated from a smear-ripened cheese.</title>
        <authorList>
            <consortium name="US DOE Joint Genome Institute (JGI-PGF)"/>
            <person name="Walter F."/>
            <person name="Albersmeier A."/>
            <person name="Kalinowski J."/>
            <person name="Ruckert C."/>
        </authorList>
    </citation>
    <scope>NUCLEOTIDE SEQUENCE</scope>
    <source>
        <strain evidence="2">CGMCC 1.15371</strain>
    </source>
</reference>
<sequence length="232" mass="26425">MQSQHKMVDQLPKKVGVKYPLNLQFFAEVETNTDNQPVEQEQKGTEQETQAGGQEQQTQDAAEKAEEQEQTFKQEDVNKIAAKEAKKAQEKLLKSLGIDDFDNAKEGMKKFKEWQESQKTEQEKQQEELKKLQENYSTASSENETLKAQISAMKSGVKADSVEDVVTLAKNLVDDDTDMDAAIAKVVEKYPHFKVEEQPQEDHKDSKKPSFTTGQHTKQPESEIDKWLSAFK</sequence>
<proteinExistence type="predicted"/>
<feature type="region of interest" description="Disordered" evidence="1">
    <location>
        <begin position="28"/>
        <end position="77"/>
    </location>
</feature>
<gene>
    <name evidence="2" type="ORF">GCM10011391_28090</name>
</gene>
<evidence type="ECO:0000256" key="1">
    <source>
        <dbReference type="SAM" id="MobiDB-lite"/>
    </source>
</evidence>
<feature type="compositionally biased region" description="Basic and acidic residues" evidence="1">
    <location>
        <begin position="192"/>
        <end position="208"/>
    </location>
</feature>
<dbReference type="AlphaFoldDB" id="A0A8J3DX48"/>
<organism evidence="2 3">
    <name type="scientific">Pullulanibacillus camelliae</name>
    <dbReference type="NCBI Taxonomy" id="1707096"/>
    <lineage>
        <taxon>Bacteria</taxon>
        <taxon>Bacillati</taxon>
        <taxon>Bacillota</taxon>
        <taxon>Bacilli</taxon>
        <taxon>Bacillales</taxon>
        <taxon>Sporolactobacillaceae</taxon>
        <taxon>Pullulanibacillus</taxon>
    </lineage>
</organism>
<name>A0A8J3DX48_9BACL</name>
<evidence type="ECO:0008006" key="4">
    <source>
        <dbReference type="Google" id="ProtNLM"/>
    </source>
</evidence>
<feature type="compositionally biased region" description="Basic and acidic residues" evidence="1">
    <location>
        <begin position="61"/>
        <end position="77"/>
    </location>
</feature>
<dbReference type="Proteomes" id="UP000628775">
    <property type="component" value="Unassembled WGS sequence"/>
</dbReference>
<evidence type="ECO:0000313" key="2">
    <source>
        <dbReference type="EMBL" id="GGE47710.1"/>
    </source>
</evidence>
<feature type="region of interest" description="Disordered" evidence="1">
    <location>
        <begin position="192"/>
        <end position="232"/>
    </location>
</feature>
<feature type="compositionally biased region" description="Low complexity" evidence="1">
    <location>
        <begin position="47"/>
        <end position="60"/>
    </location>
</feature>
<accession>A0A8J3DX48</accession>
<feature type="region of interest" description="Disordered" evidence="1">
    <location>
        <begin position="112"/>
        <end position="143"/>
    </location>
</feature>
<feature type="compositionally biased region" description="Basic and acidic residues" evidence="1">
    <location>
        <begin position="112"/>
        <end position="133"/>
    </location>
</feature>
<comment type="caution">
    <text evidence="2">The sequence shown here is derived from an EMBL/GenBank/DDBJ whole genome shotgun (WGS) entry which is preliminary data.</text>
</comment>
<protein>
    <recommendedName>
        <fullName evidence="4">DUF4355 domain-containing protein</fullName>
    </recommendedName>
</protein>
<keyword evidence="3" id="KW-1185">Reference proteome</keyword>
<reference evidence="2" key="2">
    <citation type="submission" date="2020-09" db="EMBL/GenBank/DDBJ databases">
        <authorList>
            <person name="Sun Q."/>
            <person name="Zhou Y."/>
        </authorList>
    </citation>
    <scope>NUCLEOTIDE SEQUENCE</scope>
    <source>
        <strain evidence="2">CGMCC 1.15371</strain>
    </source>
</reference>
<evidence type="ECO:0000313" key="3">
    <source>
        <dbReference type="Proteomes" id="UP000628775"/>
    </source>
</evidence>